<dbReference type="SMART" id="SM00960">
    <property type="entry name" value="Robl_LC7"/>
    <property type="match status" value="1"/>
</dbReference>
<dbReference type="FunFam" id="3.30.450.30:FF:000011">
    <property type="entry name" value="Dynein light chain roadblock"/>
    <property type="match status" value="1"/>
</dbReference>
<dbReference type="Pfam" id="PF03259">
    <property type="entry name" value="Robl_LC7"/>
    <property type="match status" value="1"/>
</dbReference>
<proteinExistence type="inferred from homology"/>
<protein>
    <submittedName>
        <fullName evidence="3">9491_t:CDS:1</fullName>
    </submittedName>
</protein>
<dbReference type="InterPro" id="IPR004942">
    <property type="entry name" value="Roadblock/LAMTOR2_dom"/>
</dbReference>
<dbReference type="SUPFAM" id="SSF103196">
    <property type="entry name" value="Roadblock/LC7 domain"/>
    <property type="match status" value="1"/>
</dbReference>
<organism evidence="3 4">
    <name type="scientific">Paraglomus brasilianum</name>
    <dbReference type="NCBI Taxonomy" id="144538"/>
    <lineage>
        <taxon>Eukaryota</taxon>
        <taxon>Fungi</taxon>
        <taxon>Fungi incertae sedis</taxon>
        <taxon>Mucoromycota</taxon>
        <taxon>Glomeromycotina</taxon>
        <taxon>Glomeromycetes</taxon>
        <taxon>Paraglomerales</taxon>
        <taxon>Paraglomeraceae</taxon>
        <taxon>Paraglomus</taxon>
    </lineage>
</organism>
<reference evidence="3" key="1">
    <citation type="submission" date="2021-06" db="EMBL/GenBank/DDBJ databases">
        <authorList>
            <person name="Kallberg Y."/>
            <person name="Tangrot J."/>
            <person name="Rosling A."/>
        </authorList>
    </citation>
    <scope>NUCLEOTIDE SEQUENCE</scope>
    <source>
        <strain evidence="3">BR232B</strain>
    </source>
</reference>
<dbReference type="EMBL" id="CAJVPI010000579">
    <property type="protein sequence ID" value="CAG8552096.1"/>
    <property type="molecule type" value="Genomic_DNA"/>
</dbReference>
<dbReference type="OrthoDB" id="9985637at2759"/>
<comment type="similarity">
    <text evidence="1">Belongs to the GAMAD family.</text>
</comment>
<evidence type="ECO:0000313" key="3">
    <source>
        <dbReference type="EMBL" id="CAG8552096.1"/>
    </source>
</evidence>
<evidence type="ECO:0000256" key="1">
    <source>
        <dbReference type="ARBA" id="ARBA00007191"/>
    </source>
</evidence>
<evidence type="ECO:0000313" key="4">
    <source>
        <dbReference type="Proteomes" id="UP000789739"/>
    </source>
</evidence>
<evidence type="ECO:0000259" key="2">
    <source>
        <dbReference type="SMART" id="SM00960"/>
    </source>
</evidence>
<feature type="domain" description="Roadblock/LAMTOR2" evidence="2">
    <location>
        <begin position="15"/>
        <end position="103"/>
    </location>
</feature>
<dbReference type="Gene3D" id="3.30.450.30">
    <property type="entry name" value="Dynein light chain 2a, cytoplasmic"/>
    <property type="match status" value="1"/>
</dbReference>
<dbReference type="PANTHER" id="PTHR10779">
    <property type="entry name" value="DYNEIN LIGHT CHAIN ROADBLOCK"/>
    <property type="match status" value="1"/>
</dbReference>
<name>A0A9N9FRB1_9GLOM</name>
<keyword evidence="4" id="KW-1185">Reference proteome</keyword>
<comment type="caution">
    <text evidence="3">The sequence shown here is derived from an EMBL/GenBank/DDBJ whole genome shotgun (WGS) entry which is preliminary data.</text>
</comment>
<gene>
    <name evidence="3" type="ORF">PBRASI_LOCUS5144</name>
</gene>
<accession>A0A9N9FRB1</accession>
<dbReference type="Proteomes" id="UP000789739">
    <property type="component" value="Unassembled WGS sequence"/>
</dbReference>
<dbReference type="AlphaFoldDB" id="A0A9N9FRB1"/>
<sequence>MSSTATATATPIQEVEDLLKRLQSNKHVQSVIILNEKGQTIKSTLDDVPTKKYSEIINKMVNQTRGHIADIEEGNELTFLRVRTKKYEIIVHPENGYILVVFQNPDKPLTAPPAEKSTSKPPATT</sequence>